<evidence type="ECO:0000313" key="5">
    <source>
        <dbReference type="Proteomes" id="UP001626603"/>
    </source>
</evidence>
<accession>A0ABD8A7E8</accession>
<organism evidence="4 5">
    <name type="scientific">Methanoculleus palmolei</name>
    <dbReference type="NCBI Taxonomy" id="72612"/>
    <lineage>
        <taxon>Archaea</taxon>
        <taxon>Methanobacteriati</taxon>
        <taxon>Methanobacteriota</taxon>
        <taxon>Stenosarchaea group</taxon>
        <taxon>Methanomicrobia</taxon>
        <taxon>Methanomicrobiales</taxon>
        <taxon>Methanomicrobiaceae</taxon>
        <taxon>Methanoculleus</taxon>
    </lineage>
</organism>
<dbReference type="Pfam" id="PF12849">
    <property type="entry name" value="PBP_like_2"/>
    <property type="match status" value="1"/>
</dbReference>
<reference evidence="4 5" key="1">
    <citation type="submission" date="2023-10" db="EMBL/GenBank/DDBJ databases">
        <title>The complete genome sequence of Methanoculleus palmolei DSM 4273.</title>
        <authorList>
            <person name="Lai S.-J."/>
            <person name="You Y.-T."/>
            <person name="Chen S.-C."/>
        </authorList>
    </citation>
    <scope>NUCLEOTIDE SEQUENCE [LARGE SCALE GENOMIC DNA]</scope>
    <source>
        <strain evidence="4 5">DSM 4273</strain>
    </source>
</reference>
<keyword evidence="2" id="KW-0472">Membrane</keyword>
<keyword evidence="1" id="KW-0732">Signal</keyword>
<evidence type="ECO:0000313" key="4">
    <source>
        <dbReference type="EMBL" id="WOX55459.1"/>
    </source>
</evidence>
<dbReference type="PANTHER" id="PTHR30570">
    <property type="entry name" value="PERIPLASMIC PHOSPHATE BINDING COMPONENT OF PHOSPHATE ABC TRANSPORTER"/>
    <property type="match status" value="1"/>
</dbReference>
<dbReference type="EMBL" id="CP137641">
    <property type="protein sequence ID" value="WOX55459.1"/>
    <property type="molecule type" value="Genomic_DNA"/>
</dbReference>
<dbReference type="InterPro" id="IPR050811">
    <property type="entry name" value="Phosphate_ABC_transporter"/>
</dbReference>
<name>A0ABD8A7E8_9EURY</name>
<dbReference type="InterPro" id="IPR024370">
    <property type="entry name" value="PBP_domain"/>
</dbReference>
<keyword evidence="2" id="KW-1133">Transmembrane helix</keyword>
<dbReference type="AlphaFoldDB" id="A0ABD8A7E8"/>
<protein>
    <submittedName>
        <fullName evidence="4">Substrate-binding domain-containing protein</fullName>
    </submittedName>
</protein>
<keyword evidence="2" id="KW-0812">Transmembrane</keyword>
<dbReference type="PANTHER" id="PTHR30570:SF1">
    <property type="entry name" value="PHOSPHATE-BINDING PROTEIN PSTS"/>
    <property type="match status" value="1"/>
</dbReference>
<gene>
    <name evidence="4" type="ORF">R6Y95_08295</name>
</gene>
<keyword evidence="5" id="KW-1185">Reference proteome</keyword>
<dbReference type="Proteomes" id="UP001626603">
    <property type="component" value="Chromosome"/>
</dbReference>
<dbReference type="Gene3D" id="3.40.190.10">
    <property type="entry name" value="Periplasmic binding protein-like II"/>
    <property type="match status" value="2"/>
</dbReference>
<sequence>MAFNKNSVYGIAAVIAIAVVVIAIGLASSGGEAPVPVPPAGGDATATPTNQVSGTITISGAFALYPLAVVWADEYKSTHPNVKIEISAGGAGKGMSDTLGNLVDIGMVSRAIADVELEKGAYPIPVTKDAVVPVINAKNPAAQEILKKGINQSTWQGIYIDQTVTTWGEVAGKPEIADKIHLFTRSDSSGAADVWALYAGGKGQANLKGIGVASDPGLLAEVQKDPLGVGFNNINYAYDTKTGLPVAGVIVPPFVLDDGTVLDLSTKQKAVDAIKAQTFPHPPARVEYFVTNGKPTGVTADFIRWSLTDGQKFVDANGYVELPADAIAESLEKVG</sequence>
<proteinExistence type="predicted"/>
<dbReference type="SUPFAM" id="SSF53850">
    <property type="entry name" value="Periplasmic binding protein-like II"/>
    <property type="match status" value="1"/>
</dbReference>
<evidence type="ECO:0000256" key="1">
    <source>
        <dbReference type="ARBA" id="ARBA00022729"/>
    </source>
</evidence>
<feature type="domain" description="PBP" evidence="3">
    <location>
        <begin position="46"/>
        <end position="309"/>
    </location>
</feature>
<feature type="transmembrane region" description="Helical" evidence="2">
    <location>
        <begin position="7"/>
        <end position="27"/>
    </location>
</feature>
<evidence type="ECO:0000259" key="3">
    <source>
        <dbReference type="Pfam" id="PF12849"/>
    </source>
</evidence>
<evidence type="ECO:0000256" key="2">
    <source>
        <dbReference type="SAM" id="Phobius"/>
    </source>
</evidence>